<dbReference type="Proteomes" id="UP000006830">
    <property type="component" value="Chromosome"/>
</dbReference>
<dbReference type="HOGENOM" id="CLU_1915510_0_0_5"/>
<protein>
    <submittedName>
        <fullName evidence="1">Uncharacterized protein</fullName>
    </submittedName>
</protein>
<evidence type="ECO:0000313" key="1">
    <source>
        <dbReference type="EMBL" id="ABV74891.1"/>
    </source>
</evidence>
<dbReference type="KEGG" id="rak:A1C_03005"/>
<sequence>MSILKYINFNFINKVSYANFYYTIIVSITSRAYANNLNSHIAYCDHIQVGQQEDLVIQKLVKLFAAEMNCIISSYLQQWMCKMSKIFNCLTRTMWTCIYCQYQLGDNGRGSTFVFECSKNSVCCWPL</sequence>
<name>A8GNB6_RICAH</name>
<dbReference type="EMBL" id="CP000847">
    <property type="protein sequence ID" value="ABV74891.1"/>
    <property type="molecule type" value="Genomic_DNA"/>
</dbReference>
<gene>
    <name evidence="1" type="ordered locus">A1C_03005</name>
</gene>
<reference evidence="1" key="1">
    <citation type="submission" date="2007-09" db="EMBL/GenBank/DDBJ databases">
        <title>Complete Genome Sequence of Rickettsia akari.</title>
        <authorList>
            <person name="Madan A."/>
            <person name="Fahey J."/>
            <person name="Helton E."/>
            <person name="Ketteman M."/>
            <person name="Madan A."/>
            <person name="Rodrigues S."/>
            <person name="Sanchez A."/>
            <person name="Whiting M."/>
            <person name="Dasch G."/>
            <person name="Eremeeva M."/>
        </authorList>
    </citation>
    <scope>NUCLEOTIDE SEQUENCE</scope>
    <source>
        <strain evidence="1">Hartford</strain>
    </source>
</reference>
<keyword evidence="2" id="KW-1185">Reference proteome</keyword>
<proteinExistence type="predicted"/>
<evidence type="ECO:0000313" key="2">
    <source>
        <dbReference type="Proteomes" id="UP000006830"/>
    </source>
</evidence>
<accession>A8GNB6</accession>
<dbReference type="AlphaFoldDB" id="A8GNB6"/>
<organism evidence="1 2">
    <name type="scientific">Rickettsia akari (strain Hartford)</name>
    <dbReference type="NCBI Taxonomy" id="293614"/>
    <lineage>
        <taxon>Bacteria</taxon>
        <taxon>Pseudomonadati</taxon>
        <taxon>Pseudomonadota</taxon>
        <taxon>Alphaproteobacteria</taxon>
        <taxon>Rickettsiales</taxon>
        <taxon>Rickettsiaceae</taxon>
        <taxon>Rickettsieae</taxon>
        <taxon>Rickettsia</taxon>
        <taxon>spotted fever group</taxon>
    </lineage>
</organism>